<accession>A0A498HQ91</accession>
<proteinExistence type="predicted"/>
<dbReference type="InterPro" id="IPR058936">
    <property type="entry name" value="At4g15545-like"/>
</dbReference>
<evidence type="ECO:0000313" key="1">
    <source>
        <dbReference type="EMBL" id="RXH72092.1"/>
    </source>
</evidence>
<dbReference type="STRING" id="3750.A0A498HQ91"/>
<dbReference type="EMBL" id="RDQH01000342">
    <property type="protein sequence ID" value="RXH72092.1"/>
    <property type="molecule type" value="Genomic_DNA"/>
</dbReference>
<dbReference type="PANTHER" id="PTHR47383">
    <property type="entry name" value="OS03G0659800 PROTEIN"/>
    <property type="match status" value="1"/>
</dbReference>
<keyword evidence="2" id="KW-1185">Reference proteome</keyword>
<comment type="caution">
    <text evidence="1">The sequence shown here is derived from an EMBL/GenBank/DDBJ whole genome shotgun (WGS) entry which is preliminary data.</text>
</comment>
<dbReference type="Proteomes" id="UP000290289">
    <property type="component" value="Chromosome 16"/>
</dbReference>
<reference evidence="1 2" key="1">
    <citation type="submission" date="2018-10" db="EMBL/GenBank/DDBJ databases">
        <title>A high-quality apple genome assembly.</title>
        <authorList>
            <person name="Hu J."/>
        </authorList>
    </citation>
    <scope>NUCLEOTIDE SEQUENCE [LARGE SCALE GENOMIC DNA]</scope>
    <source>
        <strain evidence="2">cv. HFTH1</strain>
        <tissue evidence="1">Young leaf</tissue>
    </source>
</reference>
<protein>
    <submittedName>
        <fullName evidence="1">Uncharacterized protein</fullName>
    </submittedName>
</protein>
<gene>
    <name evidence="1" type="ORF">DVH24_025593</name>
</gene>
<sequence length="88" mass="9740">MLAKESGSSEFDLPEEVLELLPSDPLEQLDVARKIRSLTLSTRSSALVEKLAEKDQIIADLQSQEGLVKERAVLSNTEEAEQRCIEGN</sequence>
<name>A0A498HQ91_MALDO</name>
<dbReference type="PANTHER" id="PTHR47383:SF3">
    <property type="entry name" value="WAT1-RELATED PROTEIN"/>
    <property type="match status" value="1"/>
</dbReference>
<organism evidence="1 2">
    <name type="scientific">Malus domestica</name>
    <name type="common">Apple</name>
    <name type="synonym">Pyrus malus</name>
    <dbReference type="NCBI Taxonomy" id="3750"/>
    <lineage>
        <taxon>Eukaryota</taxon>
        <taxon>Viridiplantae</taxon>
        <taxon>Streptophyta</taxon>
        <taxon>Embryophyta</taxon>
        <taxon>Tracheophyta</taxon>
        <taxon>Spermatophyta</taxon>
        <taxon>Magnoliopsida</taxon>
        <taxon>eudicotyledons</taxon>
        <taxon>Gunneridae</taxon>
        <taxon>Pentapetalae</taxon>
        <taxon>rosids</taxon>
        <taxon>fabids</taxon>
        <taxon>Rosales</taxon>
        <taxon>Rosaceae</taxon>
        <taxon>Amygdaloideae</taxon>
        <taxon>Maleae</taxon>
        <taxon>Malus</taxon>
    </lineage>
</organism>
<dbReference type="AlphaFoldDB" id="A0A498HQ91"/>
<evidence type="ECO:0000313" key="2">
    <source>
        <dbReference type="Proteomes" id="UP000290289"/>
    </source>
</evidence>